<feature type="compositionally biased region" description="Polar residues" evidence="5">
    <location>
        <begin position="1"/>
        <end position="11"/>
    </location>
</feature>
<evidence type="ECO:0000313" key="8">
    <source>
        <dbReference type="Proteomes" id="UP000800981"/>
    </source>
</evidence>
<keyword evidence="3" id="KW-0547">Nucleotide-binding</keyword>
<evidence type="ECO:0000256" key="1">
    <source>
        <dbReference type="ARBA" id="ARBA00005417"/>
    </source>
</evidence>
<evidence type="ECO:0000313" key="7">
    <source>
        <dbReference type="EMBL" id="NHC13205.1"/>
    </source>
</evidence>
<dbReference type="Pfam" id="PF00005">
    <property type="entry name" value="ABC_tran"/>
    <property type="match status" value="2"/>
</dbReference>
<evidence type="ECO:0000256" key="3">
    <source>
        <dbReference type="ARBA" id="ARBA00022741"/>
    </source>
</evidence>
<dbReference type="PROSITE" id="PS50893">
    <property type="entry name" value="ABC_TRANSPORTER_2"/>
    <property type="match status" value="2"/>
</dbReference>
<accession>A0ABX0GU73</accession>
<name>A0ABX0GU73_9ACTN</name>
<reference evidence="7 8" key="1">
    <citation type="submission" date="2020-03" db="EMBL/GenBank/DDBJ databases">
        <title>Two novel Motilibacter sp.</title>
        <authorList>
            <person name="Liu S."/>
        </authorList>
    </citation>
    <scope>NUCLEOTIDE SEQUENCE [LARGE SCALE GENOMIC DNA]</scope>
    <source>
        <strain evidence="7 8">E257</strain>
    </source>
</reference>
<feature type="domain" description="ABC transporter" evidence="6">
    <location>
        <begin position="285"/>
        <end position="521"/>
    </location>
</feature>
<feature type="region of interest" description="Disordered" evidence="5">
    <location>
        <begin position="135"/>
        <end position="159"/>
    </location>
</feature>
<organism evidence="7 8">
    <name type="scientific">Motilibacter deserti</name>
    <dbReference type="NCBI Taxonomy" id="2714956"/>
    <lineage>
        <taxon>Bacteria</taxon>
        <taxon>Bacillati</taxon>
        <taxon>Actinomycetota</taxon>
        <taxon>Actinomycetes</taxon>
        <taxon>Motilibacterales</taxon>
        <taxon>Motilibacteraceae</taxon>
        <taxon>Motilibacter</taxon>
    </lineage>
</organism>
<evidence type="ECO:0000256" key="5">
    <source>
        <dbReference type="SAM" id="MobiDB-lite"/>
    </source>
</evidence>
<feature type="compositionally biased region" description="Basic residues" evidence="5">
    <location>
        <begin position="60"/>
        <end position="75"/>
    </location>
</feature>
<feature type="compositionally biased region" description="Basic residues" evidence="5">
    <location>
        <begin position="34"/>
        <end position="50"/>
    </location>
</feature>
<dbReference type="PANTHER" id="PTHR43553">
    <property type="entry name" value="HEAVY METAL TRANSPORTER"/>
    <property type="match status" value="1"/>
</dbReference>
<feature type="region of interest" description="Disordered" evidence="5">
    <location>
        <begin position="1"/>
        <end position="98"/>
    </location>
</feature>
<feature type="domain" description="ABC transporter" evidence="6">
    <location>
        <begin position="544"/>
        <end position="758"/>
    </location>
</feature>
<keyword evidence="4 7" id="KW-0067">ATP-binding</keyword>
<keyword evidence="2" id="KW-0813">Transport</keyword>
<evidence type="ECO:0000259" key="6">
    <source>
        <dbReference type="PROSITE" id="PS50893"/>
    </source>
</evidence>
<feature type="compositionally biased region" description="Basic residues" evidence="5">
    <location>
        <begin position="135"/>
        <end position="157"/>
    </location>
</feature>
<keyword evidence="8" id="KW-1185">Reference proteome</keyword>
<dbReference type="EMBL" id="JAANNP010000002">
    <property type="protein sequence ID" value="NHC13205.1"/>
    <property type="molecule type" value="Genomic_DNA"/>
</dbReference>
<evidence type="ECO:0000256" key="4">
    <source>
        <dbReference type="ARBA" id="ARBA00022840"/>
    </source>
</evidence>
<feature type="compositionally biased region" description="Basic residues" evidence="5">
    <location>
        <begin position="84"/>
        <end position="98"/>
    </location>
</feature>
<dbReference type="SUPFAM" id="SSF52540">
    <property type="entry name" value="P-loop containing nucleoside triphosphate hydrolases"/>
    <property type="match status" value="2"/>
</dbReference>
<dbReference type="PANTHER" id="PTHR43553:SF24">
    <property type="entry name" value="ENERGY-COUPLING FACTOR TRANSPORTER ATP-BINDING PROTEIN ECFA1"/>
    <property type="match status" value="1"/>
</dbReference>
<dbReference type="InterPro" id="IPR017871">
    <property type="entry name" value="ABC_transporter-like_CS"/>
</dbReference>
<protein>
    <submittedName>
        <fullName evidence="7">ABC transporter ATP-binding protein</fullName>
    </submittedName>
</protein>
<dbReference type="InterPro" id="IPR015856">
    <property type="entry name" value="ABC_transpr_CbiO/EcfA_su"/>
</dbReference>
<comment type="caution">
    <text evidence="7">The sequence shown here is derived from an EMBL/GenBank/DDBJ whole genome shotgun (WGS) entry which is preliminary data.</text>
</comment>
<dbReference type="InterPro" id="IPR050095">
    <property type="entry name" value="ECF_ABC_transporter_ATP-bd"/>
</dbReference>
<dbReference type="InterPro" id="IPR003439">
    <property type="entry name" value="ABC_transporter-like_ATP-bd"/>
</dbReference>
<evidence type="ECO:0000256" key="2">
    <source>
        <dbReference type="ARBA" id="ARBA00022448"/>
    </source>
</evidence>
<dbReference type="PROSITE" id="PS00211">
    <property type="entry name" value="ABC_TRANSPORTER_1"/>
    <property type="match status" value="2"/>
</dbReference>
<dbReference type="InterPro" id="IPR003593">
    <property type="entry name" value="AAA+_ATPase"/>
</dbReference>
<gene>
    <name evidence="7" type="ORF">G9H71_05345</name>
</gene>
<comment type="similarity">
    <text evidence="1">Belongs to the ABC transporter superfamily.</text>
</comment>
<dbReference type="Gene3D" id="3.40.50.300">
    <property type="entry name" value="P-loop containing nucleotide triphosphate hydrolases"/>
    <property type="match status" value="2"/>
</dbReference>
<dbReference type="SMART" id="SM00382">
    <property type="entry name" value="AAA"/>
    <property type="match status" value="2"/>
</dbReference>
<proteinExistence type="inferred from homology"/>
<dbReference type="CDD" id="cd03225">
    <property type="entry name" value="ABC_cobalt_CbiO_domain1"/>
    <property type="match status" value="2"/>
</dbReference>
<dbReference type="GO" id="GO:0005524">
    <property type="term" value="F:ATP binding"/>
    <property type="evidence" value="ECO:0007669"/>
    <property type="project" value="UniProtKB-KW"/>
</dbReference>
<sequence length="758" mass="81097">MLGQPLPSSDYPQEGLAHEPHHPARRPTAAAGRSGRRRPRRRHAAARPRLRPAPLGGDRRRARRGRRRRPRHARRPGQPIGRPLAHRRHRRRRRPLGGLRRRLLGVGLPLGRRQAGVRRLPARAGADLRHVVPARRARAAHRAPARRRRLRRAGRRDRRVDALQPVRPRGHRLRAGAGAAGRVRLRRHRLPALDARRRARGGGAGRRGCGPARLGLLLPVVVGRLEAGLPRHRRRLRRAADRAALVVRRAGPRPDRRAQRVRGRPRARARLTVAAEPGRPRPVAVEARGWGWRHAGRRAWALRGVDLRVAPGERVLVLGPSGAGKSTLLTALAGVLDPAAAEEQEGELLLDGVAARAARGRAGLLLQDPQSQLVMARSGDDVAFGLENTAVPADRIWPRVDAALETVGFPYGRDRATAALSGGEAQRLALAGVVAMAPGLLLLDEPTANLDPEGADVVLAGVRRVLDASGPTLLVVEHRVAPWLPLVDRVVVLAPGGGVVADGPPSRVLTGSVGTALAADGVWVPGREPAPPPRTPPPPGAALLEAADVTHRHAKGAPPRPYGVSLTLHAGEAVSVTGRNGAGKTTLSLALGGLLRPTGGTVTATAALGPDRRPLWRWRAAALAARVGTVFQQPERQFLTGRARDEVALGPRRAGVPEQEALARADELLERLGLGRLARANPHTLSGGEQRRLSVATTLAAAPAVLVLDEPTFGQDARTWAELVALLRGLLDAGTAVCAVTHDRAFVDALAGRELRLP</sequence>
<dbReference type="Proteomes" id="UP000800981">
    <property type="component" value="Unassembled WGS sequence"/>
</dbReference>
<dbReference type="InterPro" id="IPR027417">
    <property type="entry name" value="P-loop_NTPase"/>
</dbReference>